<accession>A0A8S5Q8K8</accession>
<evidence type="ECO:0000313" key="1">
    <source>
        <dbReference type="EMBL" id="DAE15384.1"/>
    </source>
</evidence>
<name>A0A8S5Q8K8_9CAUD</name>
<proteinExistence type="predicted"/>
<protein>
    <submittedName>
        <fullName evidence="1">Uncharacterized protein</fullName>
    </submittedName>
</protein>
<organism evidence="1">
    <name type="scientific">Siphoviridae sp. ctdcr45</name>
    <dbReference type="NCBI Taxonomy" id="2825580"/>
    <lineage>
        <taxon>Viruses</taxon>
        <taxon>Duplodnaviria</taxon>
        <taxon>Heunggongvirae</taxon>
        <taxon>Uroviricota</taxon>
        <taxon>Caudoviricetes</taxon>
    </lineage>
</organism>
<dbReference type="EMBL" id="BK015604">
    <property type="protein sequence ID" value="DAE15384.1"/>
    <property type="molecule type" value="Genomic_DNA"/>
</dbReference>
<reference evidence="1" key="1">
    <citation type="journal article" date="2021" name="Proc. Natl. Acad. Sci. U.S.A.">
        <title>A Catalog of Tens of Thousands of Viruses from Human Metagenomes Reveals Hidden Associations with Chronic Diseases.</title>
        <authorList>
            <person name="Tisza M.J."/>
            <person name="Buck C.B."/>
        </authorList>
    </citation>
    <scope>NUCLEOTIDE SEQUENCE</scope>
    <source>
        <strain evidence="1">Ctdcr45</strain>
    </source>
</reference>
<sequence>MDDRRRGEGTPPYGIKRCPSWTREYWNFGPGR</sequence>